<evidence type="ECO:0000256" key="1">
    <source>
        <dbReference type="PROSITE-ProRule" id="PRU00339"/>
    </source>
</evidence>
<dbReference type="OrthoDB" id="2335338at2759"/>
<feature type="compositionally biased region" description="Basic and acidic residues" evidence="2">
    <location>
        <begin position="503"/>
        <end position="527"/>
    </location>
</feature>
<name>A0A835SMW8_CHLIN</name>
<feature type="compositionally biased region" description="Low complexity" evidence="2">
    <location>
        <begin position="687"/>
        <end position="705"/>
    </location>
</feature>
<reference evidence="5" key="1">
    <citation type="journal article" date="2020" name="bioRxiv">
        <title>Comparative genomics of Chlamydomonas.</title>
        <authorList>
            <person name="Craig R.J."/>
            <person name="Hasan A.R."/>
            <person name="Ness R.W."/>
            <person name="Keightley P.D."/>
        </authorList>
    </citation>
    <scope>NUCLEOTIDE SEQUENCE</scope>
    <source>
        <strain evidence="5">SAG 7.73</strain>
    </source>
</reference>
<feature type="compositionally biased region" description="Low complexity" evidence="2">
    <location>
        <begin position="57"/>
        <end position="87"/>
    </location>
</feature>
<proteinExistence type="predicted"/>
<feature type="region of interest" description="Disordered" evidence="2">
    <location>
        <begin position="678"/>
        <end position="705"/>
    </location>
</feature>
<dbReference type="Gene3D" id="3.90.1300.10">
    <property type="entry name" value="Amidase signature (AS) domain"/>
    <property type="match status" value="2"/>
</dbReference>
<keyword evidence="1" id="KW-0802">TPR repeat</keyword>
<dbReference type="PANTHER" id="PTHR46310">
    <property type="entry name" value="AMIDASE 1"/>
    <property type="match status" value="1"/>
</dbReference>
<dbReference type="Pfam" id="PF13414">
    <property type="entry name" value="TPR_11"/>
    <property type="match status" value="1"/>
</dbReference>
<protein>
    <recommendedName>
        <fullName evidence="4">Amidase domain-containing protein</fullName>
    </recommendedName>
</protein>
<dbReference type="SMART" id="SM00028">
    <property type="entry name" value="TPR"/>
    <property type="match status" value="3"/>
</dbReference>
<evidence type="ECO:0000256" key="2">
    <source>
        <dbReference type="SAM" id="MobiDB-lite"/>
    </source>
</evidence>
<feature type="compositionally biased region" description="Basic and acidic residues" evidence="2">
    <location>
        <begin position="481"/>
        <end position="494"/>
    </location>
</feature>
<dbReference type="AlphaFoldDB" id="A0A835SMW8"/>
<gene>
    <name evidence="5" type="ORF">HXX76_015702</name>
</gene>
<keyword evidence="3" id="KW-1133">Transmembrane helix</keyword>
<dbReference type="Gene3D" id="1.25.40.10">
    <property type="entry name" value="Tetratricopeptide repeat domain"/>
    <property type="match status" value="1"/>
</dbReference>
<comment type="caution">
    <text evidence="5">The sequence shown here is derived from an EMBL/GenBank/DDBJ whole genome shotgun (WGS) entry which is preliminary data.</text>
</comment>
<dbReference type="PROSITE" id="PS50005">
    <property type="entry name" value="TPR"/>
    <property type="match status" value="2"/>
</dbReference>
<dbReference type="SUPFAM" id="SSF48452">
    <property type="entry name" value="TPR-like"/>
    <property type="match status" value="1"/>
</dbReference>
<evidence type="ECO:0000256" key="3">
    <source>
        <dbReference type="SAM" id="Phobius"/>
    </source>
</evidence>
<feature type="region of interest" description="Disordered" evidence="2">
    <location>
        <begin position="123"/>
        <end position="177"/>
    </location>
</feature>
<dbReference type="InterPro" id="IPR036928">
    <property type="entry name" value="AS_sf"/>
</dbReference>
<feature type="repeat" description="TPR" evidence="1">
    <location>
        <begin position="820"/>
        <end position="853"/>
    </location>
</feature>
<sequence>MRNQSALSRTPGAEEEARSAAAVKVEDAAVGVADQDGEEEQREAGDQEGAQPTEGEPASAPAAAVPAAAATPAPAAGPAAVSGASVGSHRARSGGVSPLLPVLAVAAAAAGVWFIRRALGGNGAASSGGKAAGKTSSAAAGGASRTASRKGRGGAAAASSSAPAPPPPPPEPVDPDTFEILAAPAPEAAAAATAKPSGSLPLPLGGVRLLVGEDVDLLGAATSLGAPEAVLCAAAAASCPAVTKLQAAGAVLVGKAAIQPLAMDVLGANYGNPYNKAHVAGGGNTGAAAAIATGAAQLAVVTDALGSATVPAACCGVYCYRATPGALGQPNAATEAAAAGGQPEGWQESLAIMAADPNTLLKAAQTLGAPGSFNLRGEIVRFVVAEDLFSACAVEYQPAGLAIKRAILKWAGSEQAGAVQLCRFLSENSAGWQSLQPDALLADIGGLPPGLAAWASAARLLRTAGLRAALPGLAADEEPEKGEQRAEQKEGEAKETEEEGADGEAKATAEGGEEQKEGEGKAAEEQAAKAPGVDAGAGGETRPPRRQLLPAAPTPERLAAAREAAAQLYDTLRHTVKPDTVIVLPVVPAAPPRRRSAVSTPEGAAFEALTHCFNSLASLAQCPVVVVPLGTVADGTPLAAALMGCARFDARLLAVAAKMGPVMAEAFEGVKQGLAEAVRKQQEAEEAGSAPAAAPSSSGASSAASVPAAGSRGGAAAAGGGAASSSGASGGGAAAAAAAAVDPRRAERAERFKGRGNELFKAGKFADALTEYSKAINEHPDNPVYYNNRAMACLKIFRFEQAEEDCNRALRFDLKEGDKAKALLRRATARSALQKYGEAEKDLRAVLAVEPNNRQAREDLTHLQQMKADMAAAQQRMVQDFAAQRAMAPGGAEAVAAAAGGRAGGAGAYHPAAGLGLPSGLDFSQVAAAGGPEAFLQQMMNQANGGMPR</sequence>
<feature type="transmembrane region" description="Helical" evidence="3">
    <location>
        <begin position="96"/>
        <end position="115"/>
    </location>
</feature>
<dbReference type="PANTHER" id="PTHR46310:SF7">
    <property type="entry name" value="AMIDASE 1"/>
    <property type="match status" value="1"/>
</dbReference>
<dbReference type="SUPFAM" id="SSF75304">
    <property type="entry name" value="Amidase signature (AS) enzymes"/>
    <property type="match status" value="1"/>
</dbReference>
<dbReference type="InterPro" id="IPR011990">
    <property type="entry name" value="TPR-like_helical_dom_sf"/>
</dbReference>
<dbReference type="InterPro" id="IPR023631">
    <property type="entry name" value="Amidase_dom"/>
</dbReference>
<organism evidence="5 6">
    <name type="scientific">Chlamydomonas incerta</name>
    <dbReference type="NCBI Taxonomy" id="51695"/>
    <lineage>
        <taxon>Eukaryota</taxon>
        <taxon>Viridiplantae</taxon>
        <taxon>Chlorophyta</taxon>
        <taxon>core chlorophytes</taxon>
        <taxon>Chlorophyceae</taxon>
        <taxon>CS clade</taxon>
        <taxon>Chlamydomonadales</taxon>
        <taxon>Chlamydomonadaceae</taxon>
        <taxon>Chlamydomonas</taxon>
    </lineage>
</organism>
<dbReference type="Proteomes" id="UP000650467">
    <property type="component" value="Unassembled WGS sequence"/>
</dbReference>
<evidence type="ECO:0000259" key="4">
    <source>
        <dbReference type="Pfam" id="PF01425"/>
    </source>
</evidence>
<feature type="region of interest" description="Disordered" evidence="2">
    <location>
        <begin position="471"/>
        <end position="552"/>
    </location>
</feature>
<keyword evidence="6" id="KW-1185">Reference proteome</keyword>
<feature type="region of interest" description="Disordered" evidence="2">
    <location>
        <begin position="1"/>
        <end position="94"/>
    </location>
</feature>
<dbReference type="EMBL" id="JAEHOC010000091">
    <property type="protein sequence ID" value="KAG2422871.1"/>
    <property type="molecule type" value="Genomic_DNA"/>
</dbReference>
<dbReference type="Pfam" id="PF01425">
    <property type="entry name" value="Amidase"/>
    <property type="match status" value="1"/>
</dbReference>
<evidence type="ECO:0000313" key="5">
    <source>
        <dbReference type="EMBL" id="KAG2422871.1"/>
    </source>
</evidence>
<feature type="repeat" description="TPR" evidence="1">
    <location>
        <begin position="749"/>
        <end position="782"/>
    </location>
</feature>
<keyword evidence="3" id="KW-0472">Membrane</keyword>
<evidence type="ECO:0000313" key="6">
    <source>
        <dbReference type="Proteomes" id="UP000650467"/>
    </source>
</evidence>
<keyword evidence="3" id="KW-0812">Transmembrane</keyword>
<accession>A0A835SMW8</accession>
<feature type="compositionally biased region" description="Low complexity" evidence="2">
    <location>
        <begin position="124"/>
        <end position="146"/>
    </location>
</feature>
<dbReference type="InterPro" id="IPR019734">
    <property type="entry name" value="TPR_rpt"/>
</dbReference>
<feature type="compositionally biased region" description="Pro residues" evidence="2">
    <location>
        <begin position="163"/>
        <end position="172"/>
    </location>
</feature>
<feature type="domain" description="Amidase" evidence="4">
    <location>
        <begin position="183"/>
        <end position="327"/>
    </location>
</feature>